<sequence length="24" mass="2763">MTHFVMKGLNLSEQARRLALCTQD</sequence>
<dbReference type="AlphaFoldDB" id="A0A0E9T685"/>
<name>A0A0E9T685_ANGAN</name>
<organism evidence="1">
    <name type="scientific">Anguilla anguilla</name>
    <name type="common">European freshwater eel</name>
    <name type="synonym">Muraena anguilla</name>
    <dbReference type="NCBI Taxonomy" id="7936"/>
    <lineage>
        <taxon>Eukaryota</taxon>
        <taxon>Metazoa</taxon>
        <taxon>Chordata</taxon>
        <taxon>Craniata</taxon>
        <taxon>Vertebrata</taxon>
        <taxon>Euteleostomi</taxon>
        <taxon>Actinopterygii</taxon>
        <taxon>Neopterygii</taxon>
        <taxon>Teleostei</taxon>
        <taxon>Anguilliformes</taxon>
        <taxon>Anguillidae</taxon>
        <taxon>Anguilla</taxon>
    </lineage>
</organism>
<protein>
    <submittedName>
        <fullName evidence="1">Uncharacterized protein</fullName>
    </submittedName>
</protein>
<evidence type="ECO:0000313" key="1">
    <source>
        <dbReference type="EMBL" id="JAH49156.1"/>
    </source>
</evidence>
<proteinExistence type="predicted"/>
<reference evidence="1" key="1">
    <citation type="submission" date="2014-11" db="EMBL/GenBank/DDBJ databases">
        <authorList>
            <person name="Amaro Gonzalez C."/>
        </authorList>
    </citation>
    <scope>NUCLEOTIDE SEQUENCE</scope>
</reference>
<reference evidence="1" key="2">
    <citation type="journal article" date="2015" name="Fish Shellfish Immunol.">
        <title>Early steps in the European eel (Anguilla anguilla)-Vibrio vulnificus interaction in the gills: Role of the RtxA13 toxin.</title>
        <authorList>
            <person name="Callol A."/>
            <person name="Pajuelo D."/>
            <person name="Ebbesson L."/>
            <person name="Teles M."/>
            <person name="MacKenzie S."/>
            <person name="Amaro C."/>
        </authorList>
    </citation>
    <scope>NUCLEOTIDE SEQUENCE</scope>
</reference>
<accession>A0A0E9T685</accession>
<dbReference type="EMBL" id="GBXM01059421">
    <property type="protein sequence ID" value="JAH49156.1"/>
    <property type="molecule type" value="Transcribed_RNA"/>
</dbReference>